<keyword evidence="2" id="KW-1185">Reference proteome</keyword>
<dbReference type="EMBL" id="JAACNH010000007">
    <property type="protein sequence ID" value="KAG8437225.1"/>
    <property type="molecule type" value="Genomic_DNA"/>
</dbReference>
<organism evidence="1 2">
    <name type="scientific">Hymenochirus boettgeri</name>
    <name type="common">Congo dwarf clawed frog</name>
    <dbReference type="NCBI Taxonomy" id="247094"/>
    <lineage>
        <taxon>Eukaryota</taxon>
        <taxon>Metazoa</taxon>
        <taxon>Chordata</taxon>
        <taxon>Craniata</taxon>
        <taxon>Vertebrata</taxon>
        <taxon>Euteleostomi</taxon>
        <taxon>Amphibia</taxon>
        <taxon>Batrachia</taxon>
        <taxon>Anura</taxon>
        <taxon>Pipoidea</taxon>
        <taxon>Pipidae</taxon>
        <taxon>Pipinae</taxon>
        <taxon>Hymenochirus</taxon>
    </lineage>
</organism>
<dbReference type="Proteomes" id="UP000812440">
    <property type="component" value="Chromosome 4"/>
</dbReference>
<dbReference type="AlphaFoldDB" id="A0A8T2IWA0"/>
<proteinExistence type="predicted"/>
<name>A0A8T2IWA0_9PIPI</name>
<accession>A0A8T2IWA0</accession>
<comment type="caution">
    <text evidence="1">The sequence shown here is derived from an EMBL/GenBank/DDBJ whole genome shotgun (WGS) entry which is preliminary data.</text>
</comment>
<gene>
    <name evidence="1" type="ORF">GDO86_008069</name>
</gene>
<sequence length="128" mass="15449">MERIFLCDCSRYAINSIVHCGLLSTVITFMKKTRNKALEVWLVTFLWIHWTRVHFNYGKFNNSVECSIKRLEWYILLSAKVNYAKSHIHTTCIELYGERCRKPVLFVHRYTEQKKKHKRNFFFSVLLI</sequence>
<evidence type="ECO:0000313" key="2">
    <source>
        <dbReference type="Proteomes" id="UP000812440"/>
    </source>
</evidence>
<reference evidence="1" key="1">
    <citation type="thesis" date="2020" institute="ProQuest LLC" country="789 East Eisenhower Parkway, Ann Arbor, MI, USA">
        <title>Comparative Genomics and Chromosome Evolution.</title>
        <authorList>
            <person name="Mudd A.B."/>
        </authorList>
    </citation>
    <scope>NUCLEOTIDE SEQUENCE</scope>
    <source>
        <strain evidence="1">Female2</strain>
        <tissue evidence="1">Blood</tissue>
    </source>
</reference>
<protein>
    <submittedName>
        <fullName evidence="1">Uncharacterized protein</fullName>
    </submittedName>
</protein>
<evidence type="ECO:0000313" key="1">
    <source>
        <dbReference type="EMBL" id="KAG8437225.1"/>
    </source>
</evidence>